<evidence type="ECO:0000256" key="4">
    <source>
        <dbReference type="SAM" id="MobiDB-lite"/>
    </source>
</evidence>
<comment type="subcellular location">
    <subcellularLocation>
        <location evidence="1">Nucleus</location>
    </subcellularLocation>
</comment>
<gene>
    <name evidence="5" type="ORF">V9T40_012119</name>
</gene>
<dbReference type="GO" id="GO:0005666">
    <property type="term" value="C:RNA polymerase III complex"/>
    <property type="evidence" value="ECO:0007669"/>
    <property type="project" value="TreeGrafter"/>
</dbReference>
<dbReference type="PANTHER" id="PTHR15367:SF2">
    <property type="entry name" value="DNA-DIRECTED RNA POLYMERASE III SUBUNIT"/>
    <property type="match status" value="1"/>
</dbReference>
<feature type="compositionally biased region" description="Basic residues" evidence="4">
    <location>
        <begin position="1"/>
        <end position="11"/>
    </location>
</feature>
<protein>
    <recommendedName>
        <fullName evidence="7">DNA-directed RNA polymerase III subunit</fullName>
    </recommendedName>
</protein>
<accession>A0AAN9T6P1</accession>
<feature type="compositionally biased region" description="Acidic residues" evidence="4">
    <location>
        <begin position="202"/>
        <end position="214"/>
    </location>
</feature>
<comment type="similarity">
    <text evidence="2">Belongs to the eukaryotic RPC7 RNA polymerase subunit family.</text>
</comment>
<dbReference type="Pfam" id="PF11705">
    <property type="entry name" value="RNA_pol_3_Rpc31"/>
    <property type="match status" value="1"/>
</dbReference>
<dbReference type="GO" id="GO:0006383">
    <property type="term" value="P:transcription by RNA polymerase III"/>
    <property type="evidence" value="ECO:0007669"/>
    <property type="project" value="InterPro"/>
</dbReference>
<dbReference type="PANTHER" id="PTHR15367">
    <property type="entry name" value="DNA-DIRECTED RNA POLYMERASE III"/>
    <property type="match status" value="1"/>
</dbReference>
<evidence type="ECO:0000256" key="1">
    <source>
        <dbReference type="ARBA" id="ARBA00004123"/>
    </source>
</evidence>
<feature type="region of interest" description="Disordered" evidence="4">
    <location>
        <begin position="1"/>
        <end position="25"/>
    </location>
</feature>
<proteinExistence type="inferred from homology"/>
<reference evidence="5 6" key="1">
    <citation type="submission" date="2024-03" db="EMBL/GenBank/DDBJ databases">
        <title>Adaptation during the transition from Ophiocordyceps entomopathogen to insect associate is accompanied by gene loss and intensified selection.</title>
        <authorList>
            <person name="Ward C.M."/>
            <person name="Onetto C.A."/>
            <person name="Borneman A.R."/>
        </authorList>
    </citation>
    <scope>NUCLEOTIDE SEQUENCE [LARGE SCALE GENOMIC DNA]</scope>
    <source>
        <strain evidence="5">AWRI1</strain>
        <tissue evidence="5">Single Adult Female</tissue>
    </source>
</reference>
<keyword evidence="3" id="KW-0539">Nucleus</keyword>
<feature type="compositionally biased region" description="Basic and acidic residues" evidence="4">
    <location>
        <begin position="151"/>
        <end position="170"/>
    </location>
</feature>
<evidence type="ECO:0000313" key="5">
    <source>
        <dbReference type="EMBL" id="KAK7575833.1"/>
    </source>
</evidence>
<evidence type="ECO:0000256" key="3">
    <source>
        <dbReference type="ARBA" id="ARBA00023242"/>
    </source>
</evidence>
<evidence type="ECO:0000256" key="2">
    <source>
        <dbReference type="ARBA" id="ARBA00008352"/>
    </source>
</evidence>
<sequence>MAGRGRGRGRGFGRGQFPNSDQPNIVPIEKTQSARVTVPYPPNDQLPASLVINTDNDELNILHDQVISHFQSSNYYMNPDDERARLFASGGEMLSAKKVSLHFDWDLFPLELRPVGKRKLKDESELLSSLRENKTANLDLSWLDKLAEKEEKEPDHSLDVVKEEPMKPELELPDDEVEEFDDEELDADTDYIASYFDSGEGYGEDDDDMDEPCY</sequence>
<organism evidence="5 6">
    <name type="scientific">Parthenolecanium corni</name>
    <dbReference type="NCBI Taxonomy" id="536013"/>
    <lineage>
        <taxon>Eukaryota</taxon>
        <taxon>Metazoa</taxon>
        <taxon>Ecdysozoa</taxon>
        <taxon>Arthropoda</taxon>
        <taxon>Hexapoda</taxon>
        <taxon>Insecta</taxon>
        <taxon>Pterygota</taxon>
        <taxon>Neoptera</taxon>
        <taxon>Paraneoptera</taxon>
        <taxon>Hemiptera</taxon>
        <taxon>Sternorrhyncha</taxon>
        <taxon>Coccoidea</taxon>
        <taxon>Coccidae</taxon>
        <taxon>Parthenolecanium</taxon>
    </lineage>
</organism>
<evidence type="ECO:0008006" key="7">
    <source>
        <dbReference type="Google" id="ProtNLM"/>
    </source>
</evidence>
<feature type="compositionally biased region" description="Acidic residues" evidence="4">
    <location>
        <begin position="171"/>
        <end position="189"/>
    </location>
</feature>
<dbReference type="InterPro" id="IPR024661">
    <property type="entry name" value="RNA_pol_III_Rpc31"/>
</dbReference>
<keyword evidence="6" id="KW-1185">Reference proteome</keyword>
<comment type="caution">
    <text evidence="5">The sequence shown here is derived from an EMBL/GenBank/DDBJ whole genome shotgun (WGS) entry which is preliminary data.</text>
</comment>
<evidence type="ECO:0000313" key="6">
    <source>
        <dbReference type="Proteomes" id="UP001367676"/>
    </source>
</evidence>
<feature type="region of interest" description="Disordered" evidence="4">
    <location>
        <begin position="151"/>
        <end position="214"/>
    </location>
</feature>
<dbReference type="AlphaFoldDB" id="A0AAN9T6P1"/>
<name>A0AAN9T6P1_9HEMI</name>
<dbReference type="EMBL" id="JBBCAQ010000036">
    <property type="protein sequence ID" value="KAK7575833.1"/>
    <property type="molecule type" value="Genomic_DNA"/>
</dbReference>
<dbReference type="Proteomes" id="UP001367676">
    <property type="component" value="Unassembled WGS sequence"/>
</dbReference>